<dbReference type="AlphaFoldDB" id="A0A6N3KB59"/>
<feature type="region of interest" description="Disordered" evidence="1">
    <location>
        <begin position="151"/>
        <end position="178"/>
    </location>
</feature>
<evidence type="ECO:0008006" key="6">
    <source>
        <dbReference type="Google" id="ProtNLM"/>
    </source>
</evidence>
<dbReference type="EMBL" id="WAAR01000281">
    <property type="protein sequence ID" value="KAB1097550.1"/>
    <property type="molecule type" value="Genomic_DNA"/>
</dbReference>
<evidence type="ECO:0000313" key="4">
    <source>
        <dbReference type="Proteomes" id="UP000253958"/>
    </source>
</evidence>
<name>A0A6N3KB59_9ACTN</name>
<proteinExistence type="predicted"/>
<reference evidence="3 5" key="3">
    <citation type="submission" date="2019-09" db="EMBL/GenBank/DDBJ databases">
        <title>High taxonomic diversity of Micromonospora strains isolated from Medicago sativa nodules in different geographical locations.</title>
        <authorList>
            <person name="Martinez-Hidalgo P."/>
            <person name="Flores-Felix J.D."/>
            <person name="Velazquez E."/>
            <person name="Brau L."/>
            <person name="Trujillo M.E."/>
            <person name="Martinez-Molina E."/>
        </authorList>
    </citation>
    <scope>NUCLEOTIDE SEQUENCE [LARGE SCALE GENOMIC DNA]</scope>
    <source>
        <strain evidence="3 5">ALFB5</strain>
    </source>
</reference>
<reference evidence="2 4" key="1">
    <citation type="submission" date="2018-07" db="EMBL/GenBank/DDBJ databases">
        <authorList>
            <person name="Ye Y."/>
        </authorList>
    </citation>
    <scope>NUCLEOTIDE SEQUENCE [LARGE SCALE GENOMIC DNA]</scope>
    <source>
        <strain evidence="2">110B</strain>
        <strain evidence="4">H14(2018)</strain>
    </source>
</reference>
<sequence>MPDRTFLFDIPEQASPQERATAELAGLIDTLRGAVEQLAEAHVALSDRVDALDSPTGFVPARHCWRDLHRDDARELWAWLIAWTRWLSDRYGLAQDLGACWPAHPALVEELTALAVSWHHAYSAKADPDAPLRWHEALHRARTRWQQWDTTRCRHGQHTPRSPDAVWSQPWPDTADQAVSEDIRARPTPAAATQEVGGSK</sequence>
<gene>
    <name evidence="2" type="ORF">DVH21_29595</name>
    <name evidence="3" type="ORF">F6X54_32685</name>
</gene>
<evidence type="ECO:0000256" key="1">
    <source>
        <dbReference type="SAM" id="MobiDB-lite"/>
    </source>
</evidence>
<evidence type="ECO:0000313" key="2">
    <source>
        <dbReference type="EMBL" id="AXH93724.1"/>
    </source>
</evidence>
<protein>
    <recommendedName>
        <fullName evidence="6">DUF4913 domain-containing protein</fullName>
    </recommendedName>
</protein>
<evidence type="ECO:0000313" key="5">
    <source>
        <dbReference type="Proteomes" id="UP000471364"/>
    </source>
</evidence>
<organism evidence="2 4">
    <name type="scientific">Micromonospora aurantiaca</name>
    <name type="common">nom. illeg.</name>
    <dbReference type="NCBI Taxonomy" id="47850"/>
    <lineage>
        <taxon>Bacteria</taxon>
        <taxon>Bacillati</taxon>
        <taxon>Actinomycetota</taxon>
        <taxon>Actinomycetes</taxon>
        <taxon>Micromonosporales</taxon>
        <taxon>Micromonosporaceae</taxon>
        <taxon>Micromonospora</taxon>
    </lineage>
</organism>
<keyword evidence="5" id="KW-1185">Reference proteome</keyword>
<evidence type="ECO:0000313" key="3">
    <source>
        <dbReference type="EMBL" id="KAB1097550.1"/>
    </source>
</evidence>
<dbReference type="EMBL" id="CP031263">
    <property type="protein sequence ID" value="AXH93724.1"/>
    <property type="molecule type" value="Genomic_DNA"/>
</dbReference>
<dbReference type="Proteomes" id="UP000253958">
    <property type="component" value="Chromosome"/>
</dbReference>
<accession>A0A6N3KB59</accession>
<reference evidence="2 4" key="2">
    <citation type="submission" date="2018-08" db="EMBL/GenBank/DDBJ databases">
        <title>Streptomyces kandeliansis sp. nov., an endophytic bacterium isolated from mangrove plant.</title>
        <authorList>
            <person name="Wang R."/>
        </authorList>
    </citation>
    <scope>NUCLEOTIDE SEQUENCE [LARGE SCALE GENOMIC DNA]</scope>
    <source>
        <strain evidence="2">110B</strain>
        <strain evidence="4">H14(2018)</strain>
    </source>
</reference>
<dbReference type="RefSeq" id="WP_053065516.1">
    <property type="nucleotide sequence ID" value="NZ_CP031263.1"/>
</dbReference>
<dbReference type="Proteomes" id="UP000471364">
    <property type="component" value="Unassembled WGS sequence"/>
</dbReference>